<dbReference type="UniPathway" id="UPA00973"/>
<keyword evidence="10" id="KW-1185">Reference proteome</keyword>
<dbReference type="Pfam" id="PF00132">
    <property type="entry name" value="Hexapep"/>
    <property type="match status" value="2"/>
</dbReference>
<keyword evidence="1 7" id="KW-0444">Lipid biosynthesis</keyword>
<comment type="subunit">
    <text evidence="7">Homotrimer.</text>
</comment>
<dbReference type="InterPro" id="IPR001451">
    <property type="entry name" value="Hexapep"/>
</dbReference>
<dbReference type="InterPro" id="IPR020573">
    <property type="entry name" value="UDP_GlcNAc_AcTrfase_non-rep"/>
</dbReference>
<reference evidence="9 10" key="1">
    <citation type="submission" date="2010-03" db="EMBL/GenBank/DDBJ databases">
        <title>The genome sequence of Alistipes shahii WAL 8301.</title>
        <authorList>
            <consortium name="metaHIT consortium -- http://www.metahit.eu/"/>
            <person name="Pajon A."/>
            <person name="Turner K."/>
            <person name="Parkhill J."/>
        </authorList>
    </citation>
    <scope>NUCLEOTIDE SEQUENCE [LARGE SCALE GENOMIC DNA]</scope>
    <source>
        <strain evidence="9 10">WAL 8301</strain>
    </source>
</reference>
<sequence length="348" mass="37090">MKHMMEFTAEMIAGFLGGDIVGNKDAKVHTVSSIEEGRAGSLAYLTNPKYEPFLYTTGASIVLVDRAFEPSQPVAATLVKVDDAGACVLKLLEMYNAAKPRRKGISGRASVSERAQVGQECYIGDFAVVEEEAVIGEGCQIYPQVYVGRGVRIGDNTTLYPGVKIYEGCIVGANCILHAGAVIGADGFGFMPNAAGGFDKIPQLGNVVIEDDVEIGANTCIDRAKTDSTVIRRGVKLDNLIQIGHNVQIGENTVSSAQTGIAGTSKVGRNCFLAGQVGIADHVTIGDRVKVGSKSGLDKNVPDDEIRFGYPALPGMQYHRSAAVFKRLPELAQQVRALEKQLAELTKK</sequence>
<dbReference type="InterPro" id="IPR007691">
    <property type="entry name" value="LpxD"/>
</dbReference>
<protein>
    <recommendedName>
        <fullName evidence="7">UDP-3-O-acylglucosamine N-acyltransferase</fullName>
        <ecNumber evidence="7">2.3.1.191</ecNumber>
    </recommendedName>
</protein>
<dbReference type="HOGENOM" id="CLU_049865_0_0_10"/>
<feature type="domain" description="UDP-3-O-[3-hydroxymyristoyl] glucosamine N-acyltransferase non-repeat region" evidence="8">
    <location>
        <begin position="25"/>
        <end position="93"/>
    </location>
</feature>
<dbReference type="PANTHER" id="PTHR43378:SF2">
    <property type="entry name" value="UDP-3-O-ACYLGLUCOSAMINE N-ACYLTRANSFERASE 1, MITOCHONDRIAL-RELATED"/>
    <property type="match status" value="1"/>
</dbReference>
<dbReference type="Proteomes" id="UP000008794">
    <property type="component" value="Chromosome"/>
</dbReference>
<dbReference type="PROSITE" id="PS00101">
    <property type="entry name" value="HEXAPEP_TRANSFERASES"/>
    <property type="match status" value="1"/>
</dbReference>
<evidence type="ECO:0000256" key="4">
    <source>
        <dbReference type="ARBA" id="ARBA00022737"/>
    </source>
</evidence>
<dbReference type="GO" id="GO:0103118">
    <property type="term" value="F:UDP-3-O-[(3R)-3-hydroxyacyl]-glucosamine N-acyltransferase activity"/>
    <property type="evidence" value="ECO:0007669"/>
    <property type="project" value="UniProtKB-EC"/>
</dbReference>
<evidence type="ECO:0000256" key="2">
    <source>
        <dbReference type="ARBA" id="ARBA00022556"/>
    </source>
</evidence>
<comment type="similarity">
    <text evidence="7">Belongs to the transferase hexapeptide repeat family. LpxD subfamily.</text>
</comment>
<dbReference type="GO" id="GO:0009245">
    <property type="term" value="P:lipid A biosynthetic process"/>
    <property type="evidence" value="ECO:0007669"/>
    <property type="project" value="UniProtKB-UniRule"/>
</dbReference>
<dbReference type="InterPro" id="IPR011004">
    <property type="entry name" value="Trimer_LpxA-like_sf"/>
</dbReference>
<keyword evidence="4 7" id="KW-0677">Repeat</keyword>
<keyword evidence="3 7" id="KW-0808">Transferase</keyword>
<dbReference type="PATRIC" id="fig|717959.3.peg.1008"/>
<dbReference type="SUPFAM" id="SSF51161">
    <property type="entry name" value="Trimeric LpxA-like enzymes"/>
    <property type="match status" value="1"/>
</dbReference>
<organism evidence="9 10">
    <name type="scientific">Alistipes shahii WAL 8301</name>
    <dbReference type="NCBI Taxonomy" id="717959"/>
    <lineage>
        <taxon>Bacteria</taxon>
        <taxon>Pseudomonadati</taxon>
        <taxon>Bacteroidota</taxon>
        <taxon>Bacteroidia</taxon>
        <taxon>Bacteroidales</taxon>
        <taxon>Rikenellaceae</taxon>
        <taxon>Alistipes</taxon>
    </lineage>
</organism>
<name>D4IP59_9BACT</name>
<dbReference type="Gene3D" id="2.160.10.10">
    <property type="entry name" value="Hexapeptide repeat proteins"/>
    <property type="match status" value="1"/>
</dbReference>
<comment type="pathway">
    <text evidence="7">Bacterial outer membrane biogenesis; LPS lipid A biosynthesis.</text>
</comment>
<dbReference type="InterPro" id="IPR018357">
    <property type="entry name" value="Hexapep_transf_CS"/>
</dbReference>
<dbReference type="NCBIfam" id="TIGR01853">
    <property type="entry name" value="lipid_A_lpxD"/>
    <property type="match status" value="1"/>
</dbReference>
<dbReference type="AlphaFoldDB" id="D4IP59"/>
<accession>D4IP59</accession>
<dbReference type="Gene3D" id="3.40.1390.10">
    <property type="entry name" value="MurE/MurF, N-terminal domain"/>
    <property type="match status" value="1"/>
</dbReference>
<dbReference type="KEGG" id="ash:AL1_25050"/>
<dbReference type="EMBL" id="FP929032">
    <property type="protein sequence ID" value="CBK64721.1"/>
    <property type="molecule type" value="Genomic_DNA"/>
</dbReference>
<keyword evidence="6 7" id="KW-0012">Acyltransferase</keyword>
<keyword evidence="5 7" id="KW-0443">Lipid metabolism</keyword>
<dbReference type="GO" id="GO:0016410">
    <property type="term" value="F:N-acyltransferase activity"/>
    <property type="evidence" value="ECO:0007669"/>
    <property type="project" value="InterPro"/>
</dbReference>
<evidence type="ECO:0000313" key="9">
    <source>
        <dbReference type="EMBL" id="CBK64721.1"/>
    </source>
</evidence>
<evidence type="ECO:0000256" key="3">
    <source>
        <dbReference type="ARBA" id="ARBA00022679"/>
    </source>
</evidence>
<gene>
    <name evidence="7" type="primary">lpxD</name>
    <name evidence="9" type="ORF">AL1_25050</name>
</gene>
<dbReference type="NCBIfam" id="NF002060">
    <property type="entry name" value="PRK00892.1"/>
    <property type="match status" value="1"/>
</dbReference>
<evidence type="ECO:0000313" key="10">
    <source>
        <dbReference type="Proteomes" id="UP000008794"/>
    </source>
</evidence>
<feature type="active site" description="Proton acceptor" evidence="7">
    <location>
        <position position="245"/>
    </location>
</feature>
<dbReference type="STRING" id="717959.AL1_25050"/>
<reference evidence="9 10" key="2">
    <citation type="submission" date="2010-03" db="EMBL/GenBank/DDBJ databases">
        <authorList>
            <person name="Pajon A."/>
        </authorList>
    </citation>
    <scope>NUCLEOTIDE SEQUENCE [LARGE SCALE GENOMIC DNA]</scope>
    <source>
        <strain evidence="9 10">WAL 8301</strain>
    </source>
</reference>
<dbReference type="GO" id="GO:0016020">
    <property type="term" value="C:membrane"/>
    <property type="evidence" value="ECO:0007669"/>
    <property type="project" value="GOC"/>
</dbReference>
<evidence type="ECO:0000256" key="7">
    <source>
        <dbReference type="HAMAP-Rule" id="MF_00523"/>
    </source>
</evidence>
<evidence type="ECO:0000259" key="8">
    <source>
        <dbReference type="Pfam" id="PF04613"/>
    </source>
</evidence>
<dbReference type="EC" id="2.3.1.191" evidence="7"/>
<comment type="catalytic activity">
    <reaction evidence="7">
        <text>a UDP-3-O-[(3R)-3-hydroxyacyl]-alpha-D-glucosamine + a (3R)-hydroxyacyl-[ACP] = a UDP-2-N,3-O-bis[(3R)-3-hydroxyacyl]-alpha-D-glucosamine + holo-[ACP] + H(+)</text>
        <dbReference type="Rhea" id="RHEA:53836"/>
        <dbReference type="Rhea" id="RHEA-COMP:9685"/>
        <dbReference type="Rhea" id="RHEA-COMP:9945"/>
        <dbReference type="ChEBI" id="CHEBI:15378"/>
        <dbReference type="ChEBI" id="CHEBI:64479"/>
        <dbReference type="ChEBI" id="CHEBI:78827"/>
        <dbReference type="ChEBI" id="CHEBI:137740"/>
        <dbReference type="ChEBI" id="CHEBI:137748"/>
        <dbReference type="EC" id="2.3.1.191"/>
    </reaction>
</comment>
<comment type="function">
    <text evidence="7">Catalyzes the N-acylation of UDP-3-O-acylglucosamine using 3-hydroxyacyl-ACP as the acyl donor. Is involved in the biosynthesis of lipid A, a phosphorylated glycolipid that anchors the lipopolysaccharide to the outer membrane of the cell.</text>
</comment>
<dbReference type="CDD" id="cd03352">
    <property type="entry name" value="LbH_LpxD"/>
    <property type="match status" value="1"/>
</dbReference>
<evidence type="ECO:0000256" key="5">
    <source>
        <dbReference type="ARBA" id="ARBA00023098"/>
    </source>
</evidence>
<evidence type="ECO:0000256" key="6">
    <source>
        <dbReference type="ARBA" id="ARBA00023315"/>
    </source>
</evidence>
<evidence type="ECO:0000256" key="1">
    <source>
        <dbReference type="ARBA" id="ARBA00022516"/>
    </source>
</evidence>
<dbReference type="PANTHER" id="PTHR43378">
    <property type="entry name" value="UDP-3-O-ACYLGLUCOSAMINE N-ACYLTRANSFERASE"/>
    <property type="match status" value="1"/>
</dbReference>
<dbReference type="Pfam" id="PF04613">
    <property type="entry name" value="LpxD"/>
    <property type="match status" value="1"/>
</dbReference>
<proteinExistence type="inferred from homology"/>
<keyword evidence="2 7" id="KW-0441">Lipid A biosynthesis</keyword>
<dbReference type="HAMAP" id="MF_00523">
    <property type="entry name" value="LpxD"/>
    <property type="match status" value="1"/>
</dbReference>